<protein>
    <recommendedName>
        <fullName evidence="6">ATP-dependent DNA helicase RecQ</fullName>
    </recommendedName>
    <alternativeName>
        <fullName evidence="7">DNA 3'-5' helicase RecQ</fullName>
    </alternativeName>
</protein>
<dbReference type="SUPFAM" id="SSF52540">
    <property type="entry name" value="P-loop containing nucleoside triphosphate hydrolases"/>
    <property type="match status" value="1"/>
</dbReference>
<evidence type="ECO:0000256" key="2">
    <source>
        <dbReference type="ARBA" id="ARBA00022801"/>
    </source>
</evidence>
<name>A0ABS2DNY7_9BACI</name>
<dbReference type="GO" id="GO:0004386">
    <property type="term" value="F:helicase activity"/>
    <property type="evidence" value="ECO:0007669"/>
    <property type="project" value="UniProtKB-KW"/>
</dbReference>
<reference evidence="10 11" key="1">
    <citation type="submission" date="2021-02" db="EMBL/GenBank/DDBJ databases">
        <title>Bacillus sp. RD4P76, an endophyte from a halophyte.</title>
        <authorList>
            <person name="Sun J.-Q."/>
        </authorList>
    </citation>
    <scope>NUCLEOTIDE SEQUENCE [LARGE SCALE GENOMIC DNA]</scope>
    <source>
        <strain evidence="10 11">RD4P76</strain>
    </source>
</reference>
<dbReference type="Proteomes" id="UP001518925">
    <property type="component" value="Unassembled WGS sequence"/>
</dbReference>
<keyword evidence="4" id="KW-0067">ATP-binding</keyword>
<dbReference type="PANTHER" id="PTHR13710:SF84">
    <property type="entry name" value="ATP-DEPENDENT DNA HELICASE RECS-RELATED"/>
    <property type="match status" value="1"/>
</dbReference>
<evidence type="ECO:0000259" key="9">
    <source>
        <dbReference type="PROSITE" id="PS51194"/>
    </source>
</evidence>
<dbReference type="Pfam" id="PF00271">
    <property type="entry name" value="Helicase_C"/>
    <property type="match status" value="1"/>
</dbReference>
<dbReference type="InterPro" id="IPR001650">
    <property type="entry name" value="Helicase_C-like"/>
</dbReference>
<dbReference type="InterPro" id="IPR027417">
    <property type="entry name" value="P-loop_NTPase"/>
</dbReference>
<dbReference type="RefSeq" id="WP_204205382.1">
    <property type="nucleotide sequence ID" value="NZ_JAFELM010000045.1"/>
</dbReference>
<feature type="domain" description="Helicase C-terminal" evidence="9">
    <location>
        <begin position="218"/>
        <end position="383"/>
    </location>
</feature>
<dbReference type="SMART" id="SM00490">
    <property type="entry name" value="HELICc"/>
    <property type="match status" value="1"/>
</dbReference>
<evidence type="ECO:0000259" key="8">
    <source>
        <dbReference type="PROSITE" id="PS51192"/>
    </source>
</evidence>
<dbReference type="InterPro" id="IPR004589">
    <property type="entry name" value="DNA_helicase_ATP-dep_RecQ"/>
</dbReference>
<dbReference type="PROSITE" id="PS51192">
    <property type="entry name" value="HELICASE_ATP_BIND_1"/>
    <property type="match status" value="1"/>
</dbReference>
<evidence type="ECO:0000256" key="7">
    <source>
        <dbReference type="ARBA" id="ARBA00044550"/>
    </source>
</evidence>
<evidence type="ECO:0000256" key="5">
    <source>
        <dbReference type="ARBA" id="ARBA00023125"/>
    </source>
</evidence>
<dbReference type="InterPro" id="IPR014001">
    <property type="entry name" value="Helicase_ATP-bd"/>
</dbReference>
<keyword evidence="5" id="KW-0238">DNA-binding</keyword>
<gene>
    <name evidence="10" type="ORF">JR050_19765</name>
</gene>
<evidence type="ECO:0000256" key="1">
    <source>
        <dbReference type="ARBA" id="ARBA00022741"/>
    </source>
</evidence>
<keyword evidence="2" id="KW-0378">Hydrolase</keyword>
<dbReference type="PANTHER" id="PTHR13710">
    <property type="entry name" value="DNA HELICASE RECQ FAMILY MEMBER"/>
    <property type="match status" value="1"/>
</dbReference>
<comment type="caution">
    <text evidence="10">The sequence shown here is derived from an EMBL/GenBank/DDBJ whole genome shotgun (WGS) entry which is preliminary data.</text>
</comment>
<evidence type="ECO:0000256" key="6">
    <source>
        <dbReference type="ARBA" id="ARBA00044535"/>
    </source>
</evidence>
<dbReference type="Gene3D" id="3.40.50.300">
    <property type="entry name" value="P-loop containing nucleotide triphosphate hydrolases"/>
    <property type="match status" value="2"/>
</dbReference>
<dbReference type="Pfam" id="PF00270">
    <property type="entry name" value="DEAD"/>
    <property type="match status" value="1"/>
</dbReference>
<dbReference type="PROSITE" id="PS00690">
    <property type="entry name" value="DEAH_ATP_HELICASE"/>
    <property type="match status" value="1"/>
</dbReference>
<sequence length="509" mass="58302">MQLEQILLDRFGFTAFREGQKSIIEAVLDQKNVVAMLPTGAGKSLCYILPGYVLEGSVVIVSPLLSLMEDQVQQLQMIGEKRVIAINSFLSYEERMTTLQSLGKYKYIFVSPEILQSTALKKQLKKIKVSLFVVDEAHCISQWGHEFRTDYLKLNEVIKELSTPPVLALTATATNKVIYDIVSSLGLEDVSYHLHSIDRPNIAIHVEKLNTIEEKKSKLLEWVKTLQGPGIIYFSSRKWSEHISAYLKENGISGVSYYHGGMEASERILIQQQFLNDQIQLICCTNAFGMGVNKPNVRYVIHFHYPSNMESYLQEIGRAGRDGKSSIAILLASPSDEEIPQALIGQEFPAIDELEHLLHLINEQYSQGLAVNEEYILSRSTLTETQWRFIKYQLEVNGWLEDYDIMRKLEVDIIIKSIETVIKNRLLYKKSKLHEMKRWLESITCRREAYLSIFNETLTKSIDQCCDLCSLQYEGYTKSTEFINPVHFKEWKNELQLIFKVGGKSAKSS</sequence>
<dbReference type="CDD" id="cd18794">
    <property type="entry name" value="SF2_C_RecQ"/>
    <property type="match status" value="1"/>
</dbReference>
<evidence type="ECO:0000256" key="4">
    <source>
        <dbReference type="ARBA" id="ARBA00022840"/>
    </source>
</evidence>
<dbReference type="PROSITE" id="PS51194">
    <property type="entry name" value="HELICASE_CTER"/>
    <property type="match status" value="1"/>
</dbReference>
<keyword evidence="3 10" id="KW-0347">Helicase</keyword>
<keyword evidence="11" id="KW-1185">Reference proteome</keyword>
<evidence type="ECO:0000313" key="11">
    <source>
        <dbReference type="Proteomes" id="UP001518925"/>
    </source>
</evidence>
<evidence type="ECO:0000256" key="3">
    <source>
        <dbReference type="ARBA" id="ARBA00022806"/>
    </source>
</evidence>
<dbReference type="InterPro" id="IPR032284">
    <property type="entry name" value="RecQ_Zn-bd"/>
</dbReference>
<dbReference type="InterPro" id="IPR002464">
    <property type="entry name" value="DNA/RNA_helicase_DEAH_CS"/>
</dbReference>
<evidence type="ECO:0000313" key="10">
    <source>
        <dbReference type="EMBL" id="MBM6619905.1"/>
    </source>
</evidence>
<feature type="domain" description="Helicase ATP-binding" evidence="8">
    <location>
        <begin position="24"/>
        <end position="191"/>
    </location>
</feature>
<dbReference type="InterPro" id="IPR011545">
    <property type="entry name" value="DEAD/DEAH_box_helicase_dom"/>
</dbReference>
<dbReference type="Pfam" id="PF16124">
    <property type="entry name" value="RecQ_Zn_bind"/>
    <property type="match status" value="1"/>
</dbReference>
<dbReference type="NCBIfam" id="TIGR00614">
    <property type="entry name" value="recQ_fam"/>
    <property type="match status" value="1"/>
</dbReference>
<dbReference type="EMBL" id="JAFELM010000045">
    <property type="protein sequence ID" value="MBM6619905.1"/>
    <property type="molecule type" value="Genomic_DNA"/>
</dbReference>
<organism evidence="10 11">
    <name type="scientific">Bacillus suaedaesalsae</name>
    <dbReference type="NCBI Taxonomy" id="2810349"/>
    <lineage>
        <taxon>Bacteria</taxon>
        <taxon>Bacillati</taxon>
        <taxon>Bacillota</taxon>
        <taxon>Bacilli</taxon>
        <taxon>Bacillales</taxon>
        <taxon>Bacillaceae</taxon>
        <taxon>Bacillus</taxon>
    </lineage>
</organism>
<dbReference type="CDD" id="cd17920">
    <property type="entry name" value="DEXHc_RecQ"/>
    <property type="match status" value="1"/>
</dbReference>
<proteinExistence type="predicted"/>
<keyword evidence="1" id="KW-0547">Nucleotide-binding</keyword>
<dbReference type="SMART" id="SM00487">
    <property type="entry name" value="DEXDc"/>
    <property type="match status" value="1"/>
</dbReference>
<accession>A0ABS2DNY7</accession>